<dbReference type="AlphaFoldDB" id="A0A6A6TQX8"/>
<dbReference type="Proteomes" id="UP000799324">
    <property type="component" value="Unassembled WGS sequence"/>
</dbReference>
<evidence type="ECO:0000313" key="2">
    <source>
        <dbReference type="EMBL" id="KAF2661373.1"/>
    </source>
</evidence>
<gene>
    <name evidence="2" type="ORF">K491DRAFT_687519</name>
</gene>
<reference evidence="2" key="1">
    <citation type="journal article" date="2020" name="Stud. Mycol.">
        <title>101 Dothideomycetes genomes: a test case for predicting lifestyles and emergence of pathogens.</title>
        <authorList>
            <person name="Haridas S."/>
            <person name="Albert R."/>
            <person name="Binder M."/>
            <person name="Bloem J."/>
            <person name="Labutti K."/>
            <person name="Salamov A."/>
            <person name="Andreopoulos B."/>
            <person name="Baker S."/>
            <person name="Barry K."/>
            <person name="Bills G."/>
            <person name="Bluhm B."/>
            <person name="Cannon C."/>
            <person name="Castanera R."/>
            <person name="Culley D."/>
            <person name="Daum C."/>
            <person name="Ezra D."/>
            <person name="Gonzalez J."/>
            <person name="Henrissat B."/>
            <person name="Kuo A."/>
            <person name="Liang C."/>
            <person name="Lipzen A."/>
            <person name="Lutzoni F."/>
            <person name="Magnuson J."/>
            <person name="Mondo S."/>
            <person name="Nolan M."/>
            <person name="Ohm R."/>
            <person name="Pangilinan J."/>
            <person name="Park H.-J."/>
            <person name="Ramirez L."/>
            <person name="Alfaro M."/>
            <person name="Sun H."/>
            <person name="Tritt A."/>
            <person name="Yoshinaga Y."/>
            <person name="Zwiers L.-H."/>
            <person name="Turgeon B."/>
            <person name="Goodwin S."/>
            <person name="Spatafora J."/>
            <person name="Crous P."/>
            <person name="Grigoriev I."/>
        </authorList>
    </citation>
    <scope>NUCLEOTIDE SEQUENCE</scope>
    <source>
        <strain evidence="2">CBS 122681</strain>
    </source>
</reference>
<organism evidence="2 3">
    <name type="scientific">Lophiostoma macrostomum CBS 122681</name>
    <dbReference type="NCBI Taxonomy" id="1314788"/>
    <lineage>
        <taxon>Eukaryota</taxon>
        <taxon>Fungi</taxon>
        <taxon>Dikarya</taxon>
        <taxon>Ascomycota</taxon>
        <taxon>Pezizomycotina</taxon>
        <taxon>Dothideomycetes</taxon>
        <taxon>Pleosporomycetidae</taxon>
        <taxon>Pleosporales</taxon>
        <taxon>Lophiostomataceae</taxon>
        <taxon>Lophiostoma</taxon>
    </lineage>
</organism>
<dbReference type="EMBL" id="MU004294">
    <property type="protein sequence ID" value="KAF2661373.1"/>
    <property type="molecule type" value="Genomic_DNA"/>
</dbReference>
<evidence type="ECO:0000256" key="1">
    <source>
        <dbReference type="SAM" id="SignalP"/>
    </source>
</evidence>
<keyword evidence="1" id="KW-0732">Signal</keyword>
<proteinExistence type="predicted"/>
<keyword evidence="3" id="KW-1185">Reference proteome</keyword>
<sequence>MAPWLSILSCHLIPCVSTVLGSTMRTPCQHYMSGHDREIAYRTTTWFGWWVMVNMTCSHVLYIYAAYGVFAFASYECCAKCVCATVGLALDVFGY</sequence>
<feature type="signal peptide" evidence="1">
    <location>
        <begin position="1"/>
        <end position="18"/>
    </location>
</feature>
<evidence type="ECO:0000313" key="3">
    <source>
        <dbReference type="Proteomes" id="UP000799324"/>
    </source>
</evidence>
<accession>A0A6A6TQX8</accession>
<protein>
    <submittedName>
        <fullName evidence="2">Uncharacterized protein</fullName>
    </submittedName>
</protein>
<feature type="chain" id="PRO_5025481178" evidence="1">
    <location>
        <begin position="19"/>
        <end position="95"/>
    </location>
</feature>
<name>A0A6A6TQX8_9PLEO</name>